<gene>
    <name evidence="6" type="ORF">GCM10009759_53970</name>
</gene>
<comment type="caution">
    <text evidence="6">The sequence shown here is derived from an EMBL/GenBank/DDBJ whole genome shotgun (WGS) entry which is preliminary data.</text>
</comment>
<evidence type="ECO:0000313" key="6">
    <source>
        <dbReference type="EMBL" id="GAA2111715.1"/>
    </source>
</evidence>
<dbReference type="SUPFAM" id="SSF51679">
    <property type="entry name" value="Bacterial luciferase-like"/>
    <property type="match status" value="1"/>
</dbReference>
<evidence type="ECO:0000256" key="3">
    <source>
        <dbReference type="ARBA" id="ARBA00023002"/>
    </source>
</evidence>
<dbReference type="InterPro" id="IPR011251">
    <property type="entry name" value="Luciferase-like_dom"/>
</dbReference>
<dbReference type="RefSeq" id="WP_344555479.1">
    <property type="nucleotide sequence ID" value="NZ_BAAANS010000041.1"/>
</dbReference>
<keyword evidence="2" id="KW-0288">FMN</keyword>
<proteinExistence type="predicted"/>
<sequence>MDRLTPPEVTFGVKTTPMRVGYPEILRVWEEADELPELVDAWLWDHLMPLVGPKDGDVLEGWTLLSALAARTRRLRLGLLVTANPLRRPALLGKMATTVDVLSGGRLVMGLGVGGTHQPAGAGGIAGENPAVAEYAGYGLDLVPPGEGIARLAETIEVLRGMWSGEAFDYAGRWTTLTGNHNRPGPVQRPGPPILIGGWGTRLLRLVAERADIWNVPGPPHNAVAAVAERARVLDAHCAAIGRDPATLTRSVQYIVSYQDPARDRAVLAELIAAGFTHLVLSLRAPYPPGVAKWLVEEIVRPLRGE</sequence>
<evidence type="ECO:0000256" key="2">
    <source>
        <dbReference type="ARBA" id="ARBA00022643"/>
    </source>
</evidence>
<accession>A0ABN2XIY8</accession>
<dbReference type="Gene3D" id="3.20.20.30">
    <property type="entry name" value="Luciferase-like domain"/>
    <property type="match status" value="1"/>
</dbReference>
<evidence type="ECO:0000256" key="4">
    <source>
        <dbReference type="ARBA" id="ARBA00023033"/>
    </source>
</evidence>
<protein>
    <submittedName>
        <fullName evidence="6">LLM class flavin-dependent oxidoreductase</fullName>
    </submittedName>
</protein>
<feature type="domain" description="Luciferase-like" evidence="5">
    <location>
        <begin position="39"/>
        <end position="264"/>
    </location>
</feature>
<dbReference type="PANTHER" id="PTHR42847">
    <property type="entry name" value="ALKANESULFONATE MONOOXYGENASE"/>
    <property type="match status" value="1"/>
</dbReference>
<dbReference type="Proteomes" id="UP001500897">
    <property type="component" value="Unassembled WGS sequence"/>
</dbReference>
<keyword evidence="3" id="KW-0560">Oxidoreductase</keyword>
<keyword evidence="4" id="KW-0503">Monooxygenase</keyword>
<evidence type="ECO:0000256" key="1">
    <source>
        <dbReference type="ARBA" id="ARBA00022630"/>
    </source>
</evidence>
<keyword evidence="7" id="KW-1185">Reference proteome</keyword>
<evidence type="ECO:0000313" key="7">
    <source>
        <dbReference type="Proteomes" id="UP001500897"/>
    </source>
</evidence>
<dbReference type="InterPro" id="IPR036661">
    <property type="entry name" value="Luciferase-like_sf"/>
</dbReference>
<reference evidence="6 7" key="1">
    <citation type="journal article" date="2019" name="Int. J. Syst. Evol. Microbiol.">
        <title>The Global Catalogue of Microorganisms (GCM) 10K type strain sequencing project: providing services to taxonomists for standard genome sequencing and annotation.</title>
        <authorList>
            <consortium name="The Broad Institute Genomics Platform"/>
            <consortium name="The Broad Institute Genome Sequencing Center for Infectious Disease"/>
            <person name="Wu L."/>
            <person name="Ma J."/>
        </authorList>
    </citation>
    <scope>NUCLEOTIDE SEQUENCE [LARGE SCALE GENOMIC DNA]</scope>
    <source>
        <strain evidence="6 7">JCM 14559</strain>
    </source>
</reference>
<dbReference type="PANTHER" id="PTHR42847:SF4">
    <property type="entry name" value="ALKANESULFONATE MONOOXYGENASE-RELATED"/>
    <property type="match status" value="1"/>
</dbReference>
<name>A0ABN2XIY8_9ACTN</name>
<dbReference type="InterPro" id="IPR050172">
    <property type="entry name" value="SsuD_RutA_monooxygenase"/>
</dbReference>
<evidence type="ECO:0000259" key="5">
    <source>
        <dbReference type="Pfam" id="PF00296"/>
    </source>
</evidence>
<dbReference type="EMBL" id="BAAANS010000041">
    <property type="protein sequence ID" value="GAA2111715.1"/>
    <property type="molecule type" value="Genomic_DNA"/>
</dbReference>
<keyword evidence="1" id="KW-0285">Flavoprotein</keyword>
<organism evidence="6 7">
    <name type="scientific">Kitasatospora saccharophila</name>
    <dbReference type="NCBI Taxonomy" id="407973"/>
    <lineage>
        <taxon>Bacteria</taxon>
        <taxon>Bacillati</taxon>
        <taxon>Actinomycetota</taxon>
        <taxon>Actinomycetes</taxon>
        <taxon>Kitasatosporales</taxon>
        <taxon>Streptomycetaceae</taxon>
        <taxon>Kitasatospora</taxon>
    </lineage>
</organism>
<dbReference type="Pfam" id="PF00296">
    <property type="entry name" value="Bac_luciferase"/>
    <property type="match status" value="1"/>
</dbReference>